<organism evidence="1">
    <name type="scientific">mine drainage metagenome</name>
    <dbReference type="NCBI Taxonomy" id="410659"/>
    <lineage>
        <taxon>unclassified sequences</taxon>
        <taxon>metagenomes</taxon>
        <taxon>ecological metagenomes</taxon>
    </lineage>
</organism>
<reference evidence="1" key="1">
    <citation type="submission" date="2016-10" db="EMBL/GenBank/DDBJ databases">
        <title>Sequence of Gallionella enrichment culture.</title>
        <authorList>
            <person name="Poehlein A."/>
            <person name="Muehling M."/>
            <person name="Daniel R."/>
        </authorList>
    </citation>
    <scope>NUCLEOTIDE SEQUENCE</scope>
</reference>
<gene>
    <name evidence="1" type="ORF">GALL_363320</name>
</gene>
<name>A0A1J5R147_9ZZZZ</name>
<dbReference type="AlphaFoldDB" id="A0A1J5R147"/>
<evidence type="ECO:0000313" key="1">
    <source>
        <dbReference type="EMBL" id="OIQ81885.1"/>
    </source>
</evidence>
<dbReference type="EMBL" id="MLJW01000868">
    <property type="protein sequence ID" value="OIQ81885.1"/>
    <property type="molecule type" value="Genomic_DNA"/>
</dbReference>
<comment type="caution">
    <text evidence="1">The sequence shown here is derived from an EMBL/GenBank/DDBJ whole genome shotgun (WGS) entry which is preliminary data.</text>
</comment>
<proteinExistence type="predicted"/>
<sequence>MPTTDSATSTGYSKRSMSRLTIYSCPTSSTAAPDSSTVTLAKRAKASLMNSPPNAVCAPPGPNPIHTATATNTSAVAVLIFAATRSLPV</sequence>
<accession>A0A1J5R147</accession>
<protein>
    <submittedName>
        <fullName evidence="1">Uncharacterized protein</fullName>
    </submittedName>
</protein>